<proteinExistence type="predicted"/>
<name>A0A915YGX7_9BACT</name>
<evidence type="ECO:0000256" key="1">
    <source>
        <dbReference type="ARBA" id="ARBA00004429"/>
    </source>
</evidence>
<feature type="transmembrane region" description="Helical" evidence="6">
    <location>
        <begin position="104"/>
        <end position="122"/>
    </location>
</feature>
<reference evidence="7" key="1">
    <citation type="submission" date="2022-09" db="EMBL/GenBank/DDBJ databases">
        <title>Aureispira anguillicida sp. nov., isolated from Leptocephalus of Japanese eel Anguilla japonica.</title>
        <authorList>
            <person name="Yuasa K."/>
            <person name="Mekata T."/>
            <person name="Ikunari K."/>
        </authorList>
    </citation>
    <scope>NUCLEOTIDE SEQUENCE</scope>
    <source>
        <strain evidence="7">EL160426</strain>
    </source>
</reference>
<feature type="transmembrane region" description="Helical" evidence="6">
    <location>
        <begin position="27"/>
        <end position="45"/>
    </location>
</feature>
<evidence type="ECO:0000256" key="4">
    <source>
        <dbReference type="ARBA" id="ARBA00022989"/>
    </source>
</evidence>
<dbReference type="RefSeq" id="WP_264788223.1">
    <property type="nucleotide sequence ID" value="NZ_AP026867.1"/>
</dbReference>
<evidence type="ECO:0000313" key="8">
    <source>
        <dbReference type="Proteomes" id="UP001060919"/>
    </source>
</evidence>
<feature type="transmembrane region" description="Helical" evidence="6">
    <location>
        <begin position="312"/>
        <end position="330"/>
    </location>
</feature>
<dbReference type="Pfam" id="PF07690">
    <property type="entry name" value="MFS_1"/>
    <property type="match status" value="1"/>
</dbReference>
<organism evidence="7 8">
    <name type="scientific">Aureispira anguillae</name>
    <dbReference type="NCBI Taxonomy" id="2864201"/>
    <lineage>
        <taxon>Bacteria</taxon>
        <taxon>Pseudomonadati</taxon>
        <taxon>Bacteroidota</taxon>
        <taxon>Saprospiria</taxon>
        <taxon>Saprospirales</taxon>
        <taxon>Saprospiraceae</taxon>
        <taxon>Aureispira</taxon>
    </lineage>
</organism>
<feature type="transmembrane region" description="Helical" evidence="6">
    <location>
        <begin position="246"/>
        <end position="268"/>
    </location>
</feature>
<dbReference type="InterPro" id="IPR050375">
    <property type="entry name" value="MFS_TsgA-like"/>
</dbReference>
<evidence type="ECO:0000313" key="7">
    <source>
        <dbReference type="EMBL" id="BDS12878.1"/>
    </source>
</evidence>
<dbReference type="PANTHER" id="PTHR43702:SF3">
    <property type="entry name" value="PROTEIN TSGA"/>
    <property type="match status" value="1"/>
</dbReference>
<protein>
    <submittedName>
        <fullName evidence="7">Sugar MFS transporter</fullName>
    </submittedName>
</protein>
<keyword evidence="2" id="KW-1003">Cell membrane</keyword>
<evidence type="ECO:0000256" key="6">
    <source>
        <dbReference type="SAM" id="Phobius"/>
    </source>
</evidence>
<feature type="transmembrane region" description="Helical" evidence="6">
    <location>
        <begin position="171"/>
        <end position="190"/>
    </location>
</feature>
<keyword evidence="8" id="KW-1185">Reference proteome</keyword>
<feature type="transmembrane region" description="Helical" evidence="6">
    <location>
        <begin position="65"/>
        <end position="84"/>
    </location>
</feature>
<dbReference type="InterPro" id="IPR036259">
    <property type="entry name" value="MFS_trans_sf"/>
</dbReference>
<gene>
    <name evidence="7" type="ORF">AsAng_0036030</name>
</gene>
<dbReference type="GO" id="GO:0022857">
    <property type="term" value="F:transmembrane transporter activity"/>
    <property type="evidence" value="ECO:0007669"/>
    <property type="project" value="InterPro"/>
</dbReference>
<feature type="transmembrane region" description="Helical" evidence="6">
    <location>
        <begin position="458"/>
        <end position="478"/>
    </location>
</feature>
<feature type="transmembrane region" description="Helical" evidence="6">
    <location>
        <begin position="202"/>
        <end position="221"/>
    </location>
</feature>
<dbReference type="KEGG" id="aup:AsAng_0036030"/>
<feature type="transmembrane region" description="Helical" evidence="6">
    <location>
        <begin position="280"/>
        <end position="300"/>
    </location>
</feature>
<dbReference type="Proteomes" id="UP001060919">
    <property type="component" value="Chromosome"/>
</dbReference>
<evidence type="ECO:0000256" key="5">
    <source>
        <dbReference type="ARBA" id="ARBA00023136"/>
    </source>
</evidence>
<keyword evidence="4 6" id="KW-1133">Transmembrane helix</keyword>
<dbReference type="PANTHER" id="PTHR43702">
    <property type="entry name" value="L-FUCOSE-PROTON SYMPORTER"/>
    <property type="match status" value="1"/>
</dbReference>
<feature type="transmembrane region" description="Helical" evidence="6">
    <location>
        <begin position="433"/>
        <end position="452"/>
    </location>
</feature>
<sequence>MAGQVPSNPILDDQSGVQGDSKNYKSAFALLTSLFFMWGFITVVNDPLISAFKKIFELKAFHASLVQSAFFIAFFVVSLVYFLISSTSGEDPINKIGYKKGMSFSLGVCSLGCFAFYPSALAESYPMFLMSLFILASGITLLQICANPYAAIMGSSETASSRLNLAQGFNSLGTTIAPLAASLLIFKVFTNGSEPTLSAISSTYLITGSLFLILAIIVWMADMPAYTNAEKVEGGLGVLKFSQLKWGIGAIFFYVGGEVAIGSWLMPFMEDVFGFEPTKAGAYLAFYWGGAMIGRLLGAVSFNDEIPSNKKYPLMAIISIGVFGFIYLVTGLKLLDDGTISFIGLELTEVAFYLLFLAFNYIGFFLGKSNAARTLSIFCIVVITLLLLGVFGGTGTVALWALLSIGLFNSIMWSNIFTLAIKDLGVYTSQGSSLLVMAIVGGAFMPLLQGAMIDLVGVQMSFLTPIICYAYILFYGLVGHRTSS</sequence>
<dbReference type="SUPFAM" id="SSF103473">
    <property type="entry name" value="MFS general substrate transporter"/>
    <property type="match status" value="1"/>
</dbReference>
<feature type="transmembrane region" description="Helical" evidence="6">
    <location>
        <begin position="350"/>
        <end position="367"/>
    </location>
</feature>
<accession>A0A915YGX7</accession>
<dbReference type="GO" id="GO:0005886">
    <property type="term" value="C:plasma membrane"/>
    <property type="evidence" value="ECO:0007669"/>
    <property type="project" value="UniProtKB-SubCell"/>
</dbReference>
<dbReference type="Gene3D" id="1.20.1250.20">
    <property type="entry name" value="MFS general substrate transporter like domains"/>
    <property type="match status" value="3"/>
</dbReference>
<feature type="transmembrane region" description="Helical" evidence="6">
    <location>
        <begin position="397"/>
        <end position="421"/>
    </location>
</feature>
<dbReference type="EMBL" id="AP026867">
    <property type="protein sequence ID" value="BDS12878.1"/>
    <property type="molecule type" value="Genomic_DNA"/>
</dbReference>
<evidence type="ECO:0000256" key="2">
    <source>
        <dbReference type="ARBA" id="ARBA00022475"/>
    </source>
</evidence>
<keyword evidence="3 6" id="KW-0812">Transmembrane</keyword>
<keyword evidence="5 6" id="KW-0472">Membrane</keyword>
<dbReference type="CDD" id="cd17394">
    <property type="entry name" value="MFS_FucP_like"/>
    <property type="match status" value="1"/>
</dbReference>
<feature type="transmembrane region" description="Helical" evidence="6">
    <location>
        <begin position="128"/>
        <end position="150"/>
    </location>
</feature>
<comment type="subcellular location">
    <subcellularLocation>
        <location evidence="1">Cell inner membrane</location>
        <topology evidence="1">Multi-pass membrane protein</topology>
    </subcellularLocation>
</comment>
<evidence type="ECO:0000256" key="3">
    <source>
        <dbReference type="ARBA" id="ARBA00022692"/>
    </source>
</evidence>
<dbReference type="InterPro" id="IPR011701">
    <property type="entry name" value="MFS"/>
</dbReference>
<dbReference type="AlphaFoldDB" id="A0A915YGX7"/>
<feature type="transmembrane region" description="Helical" evidence="6">
    <location>
        <begin position="374"/>
        <end position="391"/>
    </location>
</feature>